<dbReference type="InterPro" id="IPR050796">
    <property type="entry name" value="SCF_F-box_component"/>
</dbReference>
<feature type="region of interest" description="Disordered" evidence="1">
    <location>
        <begin position="143"/>
        <end position="167"/>
    </location>
</feature>
<feature type="domain" description="F-box" evidence="2">
    <location>
        <begin position="1"/>
        <end position="39"/>
    </location>
</feature>
<organism evidence="3 4">
    <name type="scientific">Capsicum baccatum</name>
    <name type="common">Peruvian pepper</name>
    <dbReference type="NCBI Taxonomy" id="33114"/>
    <lineage>
        <taxon>Eukaryota</taxon>
        <taxon>Viridiplantae</taxon>
        <taxon>Streptophyta</taxon>
        <taxon>Embryophyta</taxon>
        <taxon>Tracheophyta</taxon>
        <taxon>Spermatophyta</taxon>
        <taxon>Magnoliopsida</taxon>
        <taxon>eudicotyledons</taxon>
        <taxon>Gunneridae</taxon>
        <taxon>Pentapetalae</taxon>
        <taxon>asterids</taxon>
        <taxon>lamiids</taxon>
        <taxon>Solanales</taxon>
        <taxon>Solanaceae</taxon>
        <taxon>Solanoideae</taxon>
        <taxon>Capsiceae</taxon>
        <taxon>Capsicum</taxon>
    </lineage>
</organism>
<dbReference type="SMART" id="SM00256">
    <property type="entry name" value="FBOX"/>
    <property type="match status" value="1"/>
</dbReference>
<dbReference type="Proteomes" id="UP000224567">
    <property type="component" value="Unassembled WGS sequence"/>
</dbReference>
<dbReference type="PANTHER" id="PTHR31672:SF13">
    <property type="entry name" value="F-BOX PROTEIN CPR30-LIKE"/>
    <property type="match status" value="1"/>
</dbReference>
<dbReference type="InterPro" id="IPR001810">
    <property type="entry name" value="F-box_dom"/>
</dbReference>
<reference evidence="3 4" key="1">
    <citation type="journal article" date="2017" name="Genome Biol.">
        <title>New reference genome sequences of hot pepper reveal the massive evolution of plant disease-resistance genes by retroduplication.</title>
        <authorList>
            <person name="Kim S."/>
            <person name="Park J."/>
            <person name="Yeom S.I."/>
            <person name="Kim Y.M."/>
            <person name="Seo E."/>
            <person name="Kim K.T."/>
            <person name="Kim M.S."/>
            <person name="Lee J.M."/>
            <person name="Cheong K."/>
            <person name="Shin H.S."/>
            <person name="Kim S.B."/>
            <person name="Han K."/>
            <person name="Lee J."/>
            <person name="Park M."/>
            <person name="Lee H.A."/>
            <person name="Lee H.Y."/>
            <person name="Lee Y."/>
            <person name="Oh S."/>
            <person name="Lee J.H."/>
            <person name="Choi E."/>
            <person name="Choi E."/>
            <person name="Lee S.E."/>
            <person name="Jeon J."/>
            <person name="Kim H."/>
            <person name="Choi G."/>
            <person name="Song H."/>
            <person name="Lee J."/>
            <person name="Lee S.C."/>
            <person name="Kwon J.K."/>
            <person name="Lee H.Y."/>
            <person name="Koo N."/>
            <person name="Hong Y."/>
            <person name="Kim R.W."/>
            <person name="Kang W.H."/>
            <person name="Huh J.H."/>
            <person name="Kang B.C."/>
            <person name="Yang T.J."/>
            <person name="Lee Y.H."/>
            <person name="Bennetzen J.L."/>
            <person name="Choi D."/>
        </authorList>
    </citation>
    <scope>NUCLEOTIDE SEQUENCE [LARGE SCALE GENOMIC DNA]</scope>
    <source>
        <strain evidence="4">cv. PBC81</strain>
    </source>
</reference>
<dbReference type="InterPro" id="IPR036047">
    <property type="entry name" value="F-box-like_dom_sf"/>
</dbReference>
<protein>
    <recommendedName>
        <fullName evidence="2">F-box domain-containing protein</fullName>
    </recommendedName>
</protein>
<dbReference type="Gene3D" id="1.20.1280.50">
    <property type="match status" value="1"/>
</dbReference>
<sequence length="407" mass="46712">MDDILVEILSRLPVKSLLRFKCVSKFWKTLISQSYFKKKHLNHSKNQLCSQKLLFLKWGPNSDCHFWSSSLSLVQLVTDARIFDCPLNSDPSKGIKVYCSCDGLVLIGIWSHRHVEQPSILLIWNPSTRESILLPHSKFSLQMGHDTNTGDDDEDMGDDSNNSGIDEDFTNVEEDYAGCTYGLAYDPISDDYKVFMINMFRPDDNEIFALKNNASWRIIDHKISGRTDSSMLTGREYLPFVHGAFHWIGMLSRFCVFSFNISDEMYGEISLPEIVCCLTLSKSEVEVEVDVGVSLLGGMLSVYCKDENFFILWVMKDYDVKDSWTNLFIIPISTWVYRIIPTYMFSDDVVLLCFDHHYEVKPDYLYRVIFSGAFGLSDRMWPLDGAVTIDEDGCVYTESLMSSRLGY</sequence>
<dbReference type="AlphaFoldDB" id="A0A2G2XI44"/>
<dbReference type="Pfam" id="PF08268">
    <property type="entry name" value="FBA_3"/>
    <property type="match status" value="1"/>
</dbReference>
<dbReference type="EMBL" id="MLFT02000002">
    <property type="protein sequence ID" value="PHT57155.1"/>
    <property type="molecule type" value="Genomic_DNA"/>
</dbReference>
<dbReference type="InterPro" id="IPR013187">
    <property type="entry name" value="F-box-assoc_dom_typ3"/>
</dbReference>
<reference evidence="4" key="2">
    <citation type="journal article" date="2017" name="J. Anim. Genet.">
        <title>Multiple reference genome sequences of hot pepper reveal the massive evolution of plant disease resistance genes by retroduplication.</title>
        <authorList>
            <person name="Kim S."/>
            <person name="Park J."/>
            <person name="Yeom S.-I."/>
            <person name="Kim Y.-M."/>
            <person name="Seo E."/>
            <person name="Kim K.-T."/>
            <person name="Kim M.-S."/>
            <person name="Lee J.M."/>
            <person name="Cheong K."/>
            <person name="Shin H.-S."/>
            <person name="Kim S.-B."/>
            <person name="Han K."/>
            <person name="Lee J."/>
            <person name="Park M."/>
            <person name="Lee H.-A."/>
            <person name="Lee H.-Y."/>
            <person name="Lee Y."/>
            <person name="Oh S."/>
            <person name="Lee J.H."/>
            <person name="Choi E."/>
            <person name="Choi E."/>
            <person name="Lee S.E."/>
            <person name="Jeon J."/>
            <person name="Kim H."/>
            <person name="Choi G."/>
            <person name="Song H."/>
            <person name="Lee J."/>
            <person name="Lee S.-C."/>
            <person name="Kwon J.-K."/>
            <person name="Lee H.-Y."/>
            <person name="Koo N."/>
            <person name="Hong Y."/>
            <person name="Kim R.W."/>
            <person name="Kang W.-H."/>
            <person name="Huh J.H."/>
            <person name="Kang B.-C."/>
            <person name="Yang T.-J."/>
            <person name="Lee Y.-H."/>
            <person name="Bennetzen J.L."/>
            <person name="Choi D."/>
        </authorList>
    </citation>
    <scope>NUCLEOTIDE SEQUENCE [LARGE SCALE GENOMIC DNA]</scope>
    <source>
        <strain evidence="4">cv. PBC81</strain>
    </source>
</reference>
<name>A0A2G2XI44_CAPBA</name>
<feature type="compositionally biased region" description="Acidic residues" evidence="1">
    <location>
        <begin position="149"/>
        <end position="158"/>
    </location>
</feature>
<evidence type="ECO:0000259" key="2">
    <source>
        <dbReference type="PROSITE" id="PS50181"/>
    </source>
</evidence>
<keyword evidence="4" id="KW-1185">Reference proteome</keyword>
<proteinExistence type="predicted"/>
<dbReference type="PANTHER" id="PTHR31672">
    <property type="entry name" value="BNACNNG10540D PROTEIN"/>
    <property type="match status" value="1"/>
</dbReference>
<gene>
    <name evidence="3" type="ORF">CQW23_05641</name>
</gene>
<dbReference type="Pfam" id="PF00646">
    <property type="entry name" value="F-box"/>
    <property type="match status" value="1"/>
</dbReference>
<comment type="caution">
    <text evidence="3">The sequence shown here is derived from an EMBL/GenBank/DDBJ whole genome shotgun (WGS) entry which is preliminary data.</text>
</comment>
<dbReference type="STRING" id="33114.A0A2G2XI44"/>
<evidence type="ECO:0000256" key="1">
    <source>
        <dbReference type="SAM" id="MobiDB-lite"/>
    </source>
</evidence>
<dbReference type="SUPFAM" id="SSF81383">
    <property type="entry name" value="F-box domain"/>
    <property type="match status" value="1"/>
</dbReference>
<dbReference type="CDD" id="cd22157">
    <property type="entry name" value="F-box_AtFBW1-like"/>
    <property type="match status" value="1"/>
</dbReference>
<dbReference type="PROSITE" id="PS50181">
    <property type="entry name" value="FBOX"/>
    <property type="match status" value="1"/>
</dbReference>
<dbReference type="NCBIfam" id="TIGR01640">
    <property type="entry name" value="F_box_assoc_1"/>
    <property type="match status" value="1"/>
</dbReference>
<dbReference type="OrthoDB" id="1305101at2759"/>
<evidence type="ECO:0000313" key="3">
    <source>
        <dbReference type="EMBL" id="PHT57155.1"/>
    </source>
</evidence>
<dbReference type="InterPro" id="IPR017451">
    <property type="entry name" value="F-box-assoc_interact_dom"/>
</dbReference>
<accession>A0A2G2XI44</accession>
<evidence type="ECO:0000313" key="4">
    <source>
        <dbReference type="Proteomes" id="UP000224567"/>
    </source>
</evidence>